<dbReference type="PANTHER" id="PTHR35828:SF41">
    <property type="entry name" value="F-BOX DOMAIN-CONTAINING PROTEIN"/>
    <property type="match status" value="1"/>
</dbReference>
<name>A0AAV5CEP6_ELECO</name>
<evidence type="ECO:0000313" key="3">
    <source>
        <dbReference type="Proteomes" id="UP001054889"/>
    </source>
</evidence>
<accession>A0AAV5CEP6</accession>
<proteinExistence type="predicted"/>
<reference evidence="2" key="1">
    <citation type="journal article" date="2018" name="DNA Res.">
        <title>Multiple hybrid de novo genome assembly of finger millet, an orphan allotetraploid crop.</title>
        <authorList>
            <person name="Hatakeyama M."/>
            <person name="Aluri S."/>
            <person name="Balachadran M.T."/>
            <person name="Sivarajan S.R."/>
            <person name="Patrignani A."/>
            <person name="Gruter S."/>
            <person name="Poveda L."/>
            <person name="Shimizu-Inatsugi R."/>
            <person name="Baeten J."/>
            <person name="Francoijs K.J."/>
            <person name="Nataraja K.N."/>
            <person name="Reddy Y.A.N."/>
            <person name="Phadnis S."/>
            <person name="Ravikumar R.L."/>
            <person name="Schlapbach R."/>
            <person name="Sreeman S.M."/>
            <person name="Shimizu K.K."/>
        </authorList>
    </citation>
    <scope>NUCLEOTIDE SEQUENCE</scope>
</reference>
<dbReference type="InterPro" id="IPR056016">
    <property type="entry name" value="DUF7595"/>
</dbReference>
<dbReference type="EMBL" id="BQKI01000006">
    <property type="protein sequence ID" value="GJM96803.1"/>
    <property type="molecule type" value="Genomic_DNA"/>
</dbReference>
<dbReference type="Proteomes" id="UP001054889">
    <property type="component" value="Unassembled WGS sequence"/>
</dbReference>
<dbReference type="PANTHER" id="PTHR35828">
    <property type="entry name" value="OS08G0203800 PROTEIN-RELATED"/>
    <property type="match status" value="1"/>
</dbReference>
<evidence type="ECO:0000259" key="1">
    <source>
        <dbReference type="Pfam" id="PF24523"/>
    </source>
</evidence>
<dbReference type="Pfam" id="PF24523">
    <property type="entry name" value="DUF7595"/>
    <property type="match status" value="1"/>
</dbReference>
<organism evidence="2 3">
    <name type="scientific">Eleusine coracana subsp. coracana</name>
    <dbReference type="NCBI Taxonomy" id="191504"/>
    <lineage>
        <taxon>Eukaryota</taxon>
        <taxon>Viridiplantae</taxon>
        <taxon>Streptophyta</taxon>
        <taxon>Embryophyta</taxon>
        <taxon>Tracheophyta</taxon>
        <taxon>Spermatophyta</taxon>
        <taxon>Magnoliopsida</taxon>
        <taxon>Liliopsida</taxon>
        <taxon>Poales</taxon>
        <taxon>Poaceae</taxon>
        <taxon>PACMAD clade</taxon>
        <taxon>Chloridoideae</taxon>
        <taxon>Cynodonteae</taxon>
        <taxon>Eleusininae</taxon>
        <taxon>Eleusine</taxon>
    </lineage>
</organism>
<sequence length="141" mass="15470">MQQLPLTDMVGDFRGKEYLLAAVGGHLSLIVVESLEVSIFMLTMSSASASALAWSRQLVIRTPEIERWAGMDVDSISAFLPVGGFGERSGTLVMQLKNGDLVRLELGTKEVTTLRQGMVRIGEVFLHEIDLPSLLQAMKSY</sequence>
<protein>
    <recommendedName>
        <fullName evidence="1">DUF7595 domain-containing protein</fullName>
    </recommendedName>
</protein>
<dbReference type="AlphaFoldDB" id="A0AAV5CEP6"/>
<evidence type="ECO:0000313" key="2">
    <source>
        <dbReference type="EMBL" id="GJM96803.1"/>
    </source>
</evidence>
<gene>
    <name evidence="2" type="primary">ga13670</name>
    <name evidence="2" type="ORF">PR202_ga13670</name>
</gene>
<reference evidence="2" key="2">
    <citation type="submission" date="2021-12" db="EMBL/GenBank/DDBJ databases">
        <title>Resequencing data analysis of finger millet.</title>
        <authorList>
            <person name="Hatakeyama M."/>
            <person name="Aluri S."/>
            <person name="Balachadran M.T."/>
            <person name="Sivarajan S.R."/>
            <person name="Poveda L."/>
            <person name="Shimizu-Inatsugi R."/>
            <person name="Schlapbach R."/>
            <person name="Sreeman S.M."/>
            <person name="Shimizu K.K."/>
        </authorList>
    </citation>
    <scope>NUCLEOTIDE SEQUENCE</scope>
</reference>
<keyword evidence="3" id="KW-1185">Reference proteome</keyword>
<comment type="caution">
    <text evidence="2">The sequence shown here is derived from an EMBL/GenBank/DDBJ whole genome shotgun (WGS) entry which is preliminary data.</text>
</comment>
<feature type="domain" description="DUF7595" evidence="1">
    <location>
        <begin position="18"/>
        <end position="140"/>
    </location>
</feature>